<dbReference type="SMART" id="SM00448">
    <property type="entry name" value="REC"/>
    <property type="match status" value="1"/>
</dbReference>
<keyword evidence="10" id="KW-0067">ATP-binding</keyword>
<dbReference type="Gene3D" id="1.10.287.130">
    <property type="match status" value="1"/>
</dbReference>
<dbReference type="InterPro" id="IPR001789">
    <property type="entry name" value="Sig_transdc_resp-reg_receiver"/>
</dbReference>
<proteinExistence type="predicted"/>
<evidence type="ECO:0000256" key="5">
    <source>
        <dbReference type="ARBA" id="ARBA00022553"/>
    </source>
</evidence>
<dbReference type="SUPFAM" id="SSF52172">
    <property type="entry name" value="CheY-like"/>
    <property type="match status" value="1"/>
</dbReference>
<dbReference type="InterPro" id="IPR036890">
    <property type="entry name" value="HATPase_C_sf"/>
</dbReference>
<dbReference type="PROSITE" id="PS50894">
    <property type="entry name" value="HPT"/>
    <property type="match status" value="1"/>
</dbReference>
<dbReference type="GO" id="GO:0005524">
    <property type="term" value="F:ATP binding"/>
    <property type="evidence" value="ECO:0007669"/>
    <property type="project" value="UniProtKB-KW"/>
</dbReference>
<dbReference type="CDD" id="cd00082">
    <property type="entry name" value="HisKA"/>
    <property type="match status" value="1"/>
</dbReference>
<evidence type="ECO:0000256" key="10">
    <source>
        <dbReference type="ARBA" id="ARBA00022840"/>
    </source>
</evidence>
<keyword evidence="11 19" id="KW-1133">Transmembrane helix</keyword>
<dbReference type="InterPro" id="IPR008207">
    <property type="entry name" value="Sig_transdc_His_kin_Hpt_dom"/>
</dbReference>
<evidence type="ECO:0000256" key="12">
    <source>
        <dbReference type="ARBA" id="ARBA00023012"/>
    </source>
</evidence>
<dbReference type="Pfam" id="PF00512">
    <property type="entry name" value="HisKA"/>
    <property type="match status" value="1"/>
</dbReference>
<evidence type="ECO:0000259" key="21">
    <source>
        <dbReference type="PROSITE" id="PS50110"/>
    </source>
</evidence>
<comment type="caution">
    <text evidence="23">The sequence shown here is derived from an EMBL/GenBank/DDBJ whole genome shotgun (WGS) entry which is preliminary data.</text>
</comment>
<evidence type="ECO:0000256" key="4">
    <source>
        <dbReference type="ARBA" id="ARBA00022475"/>
    </source>
</evidence>
<dbReference type="Pfam" id="PF01627">
    <property type="entry name" value="Hpt"/>
    <property type="match status" value="1"/>
</dbReference>
<dbReference type="InterPro" id="IPR036097">
    <property type="entry name" value="HisK_dim/P_sf"/>
</dbReference>
<dbReference type="CDD" id="cd00088">
    <property type="entry name" value="HPT"/>
    <property type="match status" value="1"/>
</dbReference>
<feature type="domain" description="Response regulatory" evidence="21">
    <location>
        <begin position="747"/>
        <end position="865"/>
    </location>
</feature>
<evidence type="ECO:0000313" key="23">
    <source>
        <dbReference type="EMBL" id="PZQ44774.1"/>
    </source>
</evidence>
<dbReference type="PRINTS" id="PR00344">
    <property type="entry name" value="BCTRLSENSOR"/>
</dbReference>
<dbReference type="SMART" id="SM00387">
    <property type="entry name" value="HATPase_c"/>
    <property type="match status" value="1"/>
</dbReference>
<dbReference type="EMBL" id="QFQB01000078">
    <property type="protein sequence ID" value="PZQ44774.1"/>
    <property type="molecule type" value="Genomic_DNA"/>
</dbReference>
<dbReference type="GO" id="GO:0005886">
    <property type="term" value="C:plasma membrane"/>
    <property type="evidence" value="ECO:0007669"/>
    <property type="project" value="UniProtKB-SubCell"/>
</dbReference>
<keyword evidence="18" id="KW-0175">Coiled coil</keyword>
<evidence type="ECO:0000256" key="9">
    <source>
        <dbReference type="ARBA" id="ARBA00022777"/>
    </source>
</evidence>
<keyword evidence="9" id="KW-0418">Kinase</keyword>
<evidence type="ECO:0000256" key="15">
    <source>
        <dbReference type="ARBA" id="ARBA00068150"/>
    </source>
</evidence>
<feature type="transmembrane region" description="Helical" evidence="19">
    <location>
        <begin position="29"/>
        <end position="51"/>
    </location>
</feature>
<dbReference type="InterPro" id="IPR036641">
    <property type="entry name" value="HPT_dom_sf"/>
</dbReference>
<dbReference type="CDD" id="cd17546">
    <property type="entry name" value="REC_hyHK_CKI1_RcsC-like"/>
    <property type="match status" value="1"/>
</dbReference>
<comment type="catalytic activity">
    <reaction evidence="1">
        <text>ATP + protein L-histidine = ADP + protein N-phospho-L-histidine.</text>
        <dbReference type="EC" id="2.7.13.3"/>
    </reaction>
</comment>
<dbReference type="InterPro" id="IPR004358">
    <property type="entry name" value="Sig_transdc_His_kin-like_C"/>
</dbReference>
<evidence type="ECO:0000313" key="24">
    <source>
        <dbReference type="Proteomes" id="UP000249417"/>
    </source>
</evidence>
<dbReference type="NCBIfam" id="TIGR00229">
    <property type="entry name" value="sensory_box"/>
    <property type="match status" value="1"/>
</dbReference>
<feature type="modified residue" description="Phosphohistidine" evidence="16">
    <location>
        <position position="943"/>
    </location>
</feature>
<dbReference type="Proteomes" id="UP000249417">
    <property type="component" value="Unassembled WGS sequence"/>
</dbReference>
<dbReference type="FunFam" id="3.30.565.10:FF:000010">
    <property type="entry name" value="Sensor histidine kinase RcsC"/>
    <property type="match status" value="1"/>
</dbReference>
<dbReference type="PROSITE" id="PS50109">
    <property type="entry name" value="HIS_KIN"/>
    <property type="match status" value="1"/>
</dbReference>
<dbReference type="SUPFAM" id="SSF55785">
    <property type="entry name" value="PYP-like sensor domain (PAS domain)"/>
    <property type="match status" value="1"/>
</dbReference>
<evidence type="ECO:0000256" key="17">
    <source>
        <dbReference type="PROSITE-ProRule" id="PRU00169"/>
    </source>
</evidence>
<dbReference type="GO" id="GO:0000155">
    <property type="term" value="F:phosphorelay sensor kinase activity"/>
    <property type="evidence" value="ECO:0007669"/>
    <property type="project" value="InterPro"/>
</dbReference>
<dbReference type="Gene3D" id="3.40.50.2300">
    <property type="match status" value="1"/>
</dbReference>
<dbReference type="InterPro" id="IPR005467">
    <property type="entry name" value="His_kinase_dom"/>
</dbReference>
<evidence type="ECO:0000256" key="13">
    <source>
        <dbReference type="ARBA" id="ARBA00023136"/>
    </source>
</evidence>
<dbReference type="Pfam" id="PF00072">
    <property type="entry name" value="Response_reg"/>
    <property type="match status" value="1"/>
</dbReference>
<dbReference type="PROSITE" id="PS50110">
    <property type="entry name" value="RESPONSE_REGULATORY"/>
    <property type="match status" value="1"/>
</dbReference>
<dbReference type="Pfam" id="PF08448">
    <property type="entry name" value="PAS_4"/>
    <property type="match status" value="1"/>
</dbReference>
<evidence type="ECO:0000256" key="6">
    <source>
        <dbReference type="ARBA" id="ARBA00022679"/>
    </source>
</evidence>
<feature type="transmembrane region" description="Helical" evidence="19">
    <location>
        <begin position="286"/>
        <end position="305"/>
    </location>
</feature>
<keyword evidence="12" id="KW-0902">Two-component regulatory system</keyword>
<gene>
    <name evidence="23" type="ORF">DI551_09435</name>
</gene>
<evidence type="ECO:0000256" key="3">
    <source>
        <dbReference type="ARBA" id="ARBA00012438"/>
    </source>
</evidence>
<dbReference type="EC" id="2.7.13.3" evidence="3"/>
<keyword evidence="13 19" id="KW-0472">Membrane</keyword>
<evidence type="ECO:0000256" key="19">
    <source>
        <dbReference type="SAM" id="Phobius"/>
    </source>
</evidence>
<evidence type="ECO:0000256" key="1">
    <source>
        <dbReference type="ARBA" id="ARBA00000085"/>
    </source>
</evidence>
<keyword evidence="5 17" id="KW-0597">Phosphoprotein</keyword>
<name>A0A2W5MVE8_9BACT</name>
<dbReference type="SMART" id="SM00091">
    <property type="entry name" value="PAS"/>
    <property type="match status" value="1"/>
</dbReference>
<reference evidence="23 24" key="1">
    <citation type="submission" date="2017-08" db="EMBL/GenBank/DDBJ databases">
        <title>Infants hospitalized years apart are colonized by the same room-sourced microbial strains.</title>
        <authorList>
            <person name="Brooks B."/>
            <person name="Olm M.R."/>
            <person name="Firek B.A."/>
            <person name="Baker R."/>
            <person name="Thomas B.C."/>
            <person name="Morowitz M.J."/>
            <person name="Banfield J.F."/>
        </authorList>
    </citation>
    <scope>NUCLEOTIDE SEQUENCE [LARGE SCALE GENOMIC DNA]</scope>
    <source>
        <strain evidence="23">S2_005_002_R2_29</strain>
    </source>
</reference>
<keyword evidence="7 19" id="KW-0812">Transmembrane</keyword>
<dbReference type="InterPro" id="IPR011006">
    <property type="entry name" value="CheY-like_superfamily"/>
</dbReference>
<evidence type="ECO:0000256" key="7">
    <source>
        <dbReference type="ARBA" id="ARBA00022692"/>
    </source>
</evidence>
<feature type="coiled-coil region" evidence="18">
    <location>
        <begin position="447"/>
        <end position="488"/>
    </location>
</feature>
<comment type="subunit">
    <text evidence="14">At low DSF concentrations, interacts with RpfF.</text>
</comment>
<dbReference type="SMART" id="SM00388">
    <property type="entry name" value="HisKA"/>
    <property type="match status" value="1"/>
</dbReference>
<dbReference type="Gene3D" id="3.30.450.20">
    <property type="entry name" value="PAS domain"/>
    <property type="match status" value="1"/>
</dbReference>
<dbReference type="InterPro" id="IPR013656">
    <property type="entry name" value="PAS_4"/>
</dbReference>
<dbReference type="InterPro" id="IPR035965">
    <property type="entry name" value="PAS-like_dom_sf"/>
</dbReference>
<evidence type="ECO:0000256" key="14">
    <source>
        <dbReference type="ARBA" id="ARBA00064003"/>
    </source>
</evidence>
<feature type="domain" description="Histidine kinase" evidence="20">
    <location>
        <begin position="495"/>
        <end position="711"/>
    </location>
</feature>
<evidence type="ECO:0000259" key="20">
    <source>
        <dbReference type="PROSITE" id="PS50109"/>
    </source>
</evidence>
<dbReference type="InterPro" id="IPR000014">
    <property type="entry name" value="PAS"/>
</dbReference>
<dbReference type="PANTHER" id="PTHR45339:SF1">
    <property type="entry name" value="HYBRID SIGNAL TRANSDUCTION HISTIDINE KINASE J"/>
    <property type="match status" value="1"/>
</dbReference>
<organism evidence="23 24">
    <name type="scientific">Micavibrio aeruginosavorus</name>
    <dbReference type="NCBI Taxonomy" id="349221"/>
    <lineage>
        <taxon>Bacteria</taxon>
        <taxon>Pseudomonadati</taxon>
        <taxon>Bdellovibrionota</taxon>
        <taxon>Bdellovibrionia</taxon>
        <taxon>Bdellovibrionales</taxon>
        <taxon>Pseudobdellovibrionaceae</taxon>
        <taxon>Micavibrio</taxon>
    </lineage>
</organism>
<evidence type="ECO:0000256" key="11">
    <source>
        <dbReference type="ARBA" id="ARBA00022989"/>
    </source>
</evidence>
<accession>A0A2W5MVE8</accession>
<evidence type="ECO:0000256" key="8">
    <source>
        <dbReference type="ARBA" id="ARBA00022741"/>
    </source>
</evidence>
<dbReference type="Gene3D" id="3.30.565.10">
    <property type="entry name" value="Histidine kinase-like ATPase, C-terminal domain"/>
    <property type="match status" value="1"/>
</dbReference>
<evidence type="ECO:0000256" key="2">
    <source>
        <dbReference type="ARBA" id="ARBA00004651"/>
    </source>
</evidence>
<comment type="subcellular location">
    <subcellularLocation>
        <location evidence="2">Cell membrane</location>
        <topology evidence="2">Multi-pass membrane protein</topology>
    </subcellularLocation>
</comment>
<protein>
    <recommendedName>
        <fullName evidence="15">Sensory/regulatory protein RpfC</fullName>
        <ecNumber evidence="3">2.7.13.3</ecNumber>
    </recommendedName>
</protein>
<keyword evidence="8" id="KW-0547">Nucleotide-binding</keyword>
<feature type="domain" description="HPt" evidence="22">
    <location>
        <begin position="904"/>
        <end position="1000"/>
    </location>
</feature>
<sequence length="1000" mass="113934">MNASAKLERFCYLKTFIRNVTTFPRFRKIYIWPIMIFIVGMTATIITYGALMKEKNFQAEAMFIADINDYEHLFQKELSLYINNMRGLGALFASSEYVEQDEFETFVKYVVDTRITHIEEIILSVIPTNGRGPDLSLLEPIYELSGSSVSDNGIPYDRNREFLLPLYTESMKDSKVHASNIVPYKHGNLEKTENGFGLALHVQSKYTNKEKPKQEGFIFLFVDYNKIQKKILKEIQKDGFNVSIHPLDRNTLYDLSLSKTLTTANKKWTFYYAANKESYLGSLKKYHINVILMGTFLTILITLYVTSLISNHLRNIMAAQRLEKAHHRALEAQQFAELVTKTMPDLIFIKNEKFEIVNANPAFLDMYPEEQRESVIGRTGYEDFAPEEAETFMEQDKKAMKDGHTMTYEDITPTNGMTRRMLTTKIKFHDRHGTAFLLGIARDVTEIIKAREEAERINRQMQDYTDKLEEARLEAIEAKELAEGADKAKSEFLANMSHELRTPMNGIIGMADMLDNTDITEEQKEYVDILSNSAKSLLLIVNDILDLSKIESGNMELEDQPFPLKTVLGDTVDFFRGMASKRGIVLNIDIDTKLPEFIEGDEGRFVQILRNLIGNAIKFTDRGSVNIKAEESNKHLLLNVSDTGIGIPGEQIDKIFDKFNQANNTSSRKYGGTGLGLAITKQLIEMMGGEIWVESTLGKGTNFWIRLPLRGREDIEGIIGRFQSLRMPQIGTHNTKGSEQTYNTNAHILIAEDHPTNQFLIKRLLIKLGFSHIDCSENGEEALQLFKVNEYDIVLMDCQMPEMDGYEATRRIRSIQNGSKRTPIVAMTANAMVGDREKCLASGMDDYISKPIDAKRLVESLSRWISDKTYEQTQWRYCNQHEPDTHTELPIINIEHLESFTDGDIETEKELFKLFFTESEISIGRLKSACDSDAEIEWKEAAHKFKGAAANLGAENLSAMCSAAEKGYADPADKKRFYLSQIEIAQSDVTKFLDERVGQI</sequence>
<evidence type="ECO:0000256" key="16">
    <source>
        <dbReference type="PROSITE-ProRule" id="PRU00110"/>
    </source>
</evidence>
<keyword evidence="6" id="KW-0808">Transferase</keyword>
<dbReference type="AlphaFoldDB" id="A0A2W5MVE8"/>
<dbReference type="CDD" id="cd16922">
    <property type="entry name" value="HATPase_EvgS-ArcB-TorS-like"/>
    <property type="match status" value="1"/>
</dbReference>
<evidence type="ECO:0000256" key="18">
    <source>
        <dbReference type="SAM" id="Coils"/>
    </source>
</evidence>
<dbReference type="CDD" id="cd00130">
    <property type="entry name" value="PAS"/>
    <property type="match status" value="1"/>
</dbReference>
<dbReference type="SUPFAM" id="SSF47226">
    <property type="entry name" value="Histidine-containing phosphotransfer domain, HPT domain"/>
    <property type="match status" value="1"/>
</dbReference>
<dbReference type="SUPFAM" id="SSF47384">
    <property type="entry name" value="Homodimeric domain of signal transducing histidine kinase"/>
    <property type="match status" value="1"/>
</dbReference>
<dbReference type="SUPFAM" id="SSF55874">
    <property type="entry name" value="ATPase domain of HSP90 chaperone/DNA topoisomerase II/histidine kinase"/>
    <property type="match status" value="1"/>
</dbReference>
<dbReference type="InterPro" id="IPR003661">
    <property type="entry name" value="HisK_dim/P_dom"/>
</dbReference>
<dbReference type="FunFam" id="1.10.287.130:FF:000002">
    <property type="entry name" value="Two-component osmosensing histidine kinase"/>
    <property type="match status" value="1"/>
</dbReference>
<dbReference type="PANTHER" id="PTHR45339">
    <property type="entry name" value="HYBRID SIGNAL TRANSDUCTION HISTIDINE KINASE J"/>
    <property type="match status" value="1"/>
</dbReference>
<evidence type="ECO:0000259" key="22">
    <source>
        <dbReference type="PROSITE" id="PS50894"/>
    </source>
</evidence>
<dbReference type="Gene3D" id="1.20.120.160">
    <property type="entry name" value="HPT domain"/>
    <property type="match status" value="1"/>
</dbReference>
<feature type="modified residue" description="4-aspartylphosphate" evidence="17">
    <location>
        <position position="797"/>
    </location>
</feature>
<dbReference type="InterPro" id="IPR003594">
    <property type="entry name" value="HATPase_dom"/>
</dbReference>
<keyword evidence="4" id="KW-1003">Cell membrane</keyword>
<dbReference type="Pfam" id="PF02518">
    <property type="entry name" value="HATPase_c"/>
    <property type="match status" value="1"/>
</dbReference>